<name>A0AAX4HRG0_9BACT</name>
<dbReference type="Proteomes" id="UP001324634">
    <property type="component" value="Chromosome"/>
</dbReference>
<dbReference type="RefSeq" id="WP_321397084.1">
    <property type="nucleotide sequence ID" value="NZ_CP139487.1"/>
</dbReference>
<proteinExistence type="predicted"/>
<evidence type="ECO:0000313" key="3">
    <source>
        <dbReference type="Proteomes" id="UP001324634"/>
    </source>
</evidence>
<gene>
    <name evidence="2" type="ORF">SOO65_03645</name>
</gene>
<evidence type="ECO:0000313" key="2">
    <source>
        <dbReference type="EMBL" id="WPU65831.1"/>
    </source>
</evidence>
<keyword evidence="1" id="KW-0812">Transmembrane</keyword>
<evidence type="ECO:0008006" key="4">
    <source>
        <dbReference type="Google" id="ProtNLM"/>
    </source>
</evidence>
<keyword evidence="1" id="KW-0472">Membrane</keyword>
<dbReference type="EMBL" id="CP139487">
    <property type="protein sequence ID" value="WPU65831.1"/>
    <property type="molecule type" value="Genomic_DNA"/>
</dbReference>
<accession>A0AAX4HRG0</accession>
<keyword evidence="1" id="KW-1133">Transmembrane helix</keyword>
<dbReference type="KEGG" id="psti:SOO65_03645"/>
<evidence type="ECO:0000256" key="1">
    <source>
        <dbReference type="SAM" id="Phobius"/>
    </source>
</evidence>
<reference evidence="2 3" key="1">
    <citation type="submission" date="2023-11" db="EMBL/GenBank/DDBJ databases">
        <title>Peredibacter starrii A3.12.</title>
        <authorList>
            <person name="Mitchell R.J."/>
        </authorList>
    </citation>
    <scope>NUCLEOTIDE SEQUENCE [LARGE SCALE GENOMIC DNA]</scope>
    <source>
        <strain evidence="2 3">A3.12</strain>
    </source>
</reference>
<keyword evidence="3" id="KW-1185">Reference proteome</keyword>
<protein>
    <recommendedName>
        <fullName evidence="4">SGNH domain-containing protein</fullName>
    </recommendedName>
</protein>
<dbReference type="AlphaFoldDB" id="A0AAX4HRG0"/>
<feature type="transmembrane region" description="Helical" evidence="1">
    <location>
        <begin position="24"/>
        <end position="49"/>
    </location>
</feature>
<organism evidence="2 3">
    <name type="scientific">Peredibacter starrii</name>
    <dbReference type="NCBI Taxonomy" id="28202"/>
    <lineage>
        <taxon>Bacteria</taxon>
        <taxon>Pseudomonadati</taxon>
        <taxon>Bdellovibrionota</taxon>
        <taxon>Bacteriovoracia</taxon>
        <taxon>Bacteriovoracales</taxon>
        <taxon>Bacteriovoracaceae</taxon>
        <taxon>Peredibacter</taxon>
    </lineage>
</organism>
<sequence>MMRIKEAFVYPRELLSFVVANYDIVIAFFVSLVLVPSCFLVGTIGYILLRDILFRLFVIRPETNFLGDYACYIEDDSISRWVTNEKINSDIVFLGNSHVMDAINPSVVASLTGRSCFNFCFYSINFPNLLRLAVEKEIAPKILVVDISTRYSMYDDVQMERLRRLAAPYGKKKLLLHGFSDVASAFLPSFFVPKMFTPIVNRLSSKVFYAFKDGVISCGRYSPFRTLFSYEWRVHKKTNYREVIHKAPKKKFEIREYDKLLNRCIEETKLYCPIGSDKYIKSFSKMTKYSLLLKSKEVRLIFLRLPLDPRMIEFENTSYNVFFQDFKNWSLRHGFEYFDLSEKDHLDQIGDVVFYNDGLHVISESSVKISKYMAEILNFRGGNLDKSILN</sequence>